<dbReference type="EMBL" id="JXTI01000161">
    <property type="protein sequence ID" value="KWX11714.1"/>
    <property type="molecule type" value="Genomic_DNA"/>
</dbReference>
<keyword evidence="1" id="KW-0808">Transferase</keyword>
<comment type="caution">
    <text evidence="1">The sequence shown here is derived from an EMBL/GenBank/DDBJ whole genome shotgun (WGS) entry which is preliminary data.</text>
</comment>
<keyword evidence="1" id="KW-0723">Serine/threonine-protein kinase</keyword>
<accession>A0A132NNU1</accession>
<name>A0A132NNU1_GIAIN</name>
<dbReference type="GO" id="GO:0004674">
    <property type="term" value="F:protein serine/threonine kinase activity"/>
    <property type="evidence" value="ECO:0007669"/>
    <property type="project" value="UniProtKB-KW"/>
</dbReference>
<evidence type="ECO:0000313" key="2">
    <source>
        <dbReference type="Proteomes" id="UP000070089"/>
    </source>
</evidence>
<dbReference type="Proteomes" id="UP000070089">
    <property type="component" value="Unassembled WGS sequence"/>
</dbReference>
<sequence length="31" mass="3569">MSQYVLHCNLDLQKIEQLKSTLCQECRTAAT</sequence>
<proteinExistence type="predicted"/>
<reference evidence="1 2" key="1">
    <citation type="journal article" date="2015" name="Mol. Biochem. Parasitol.">
        <title>Identification of polymorphic genes for use in assemblage B genotyping assays through comparative genomics of multiple assemblage B Giardia duodenalis isolates.</title>
        <authorList>
            <person name="Wielinga C."/>
            <person name="Thompson R.C."/>
            <person name="Monis P."/>
            <person name="Ryan U."/>
        </authorList>
    </citation>
    <scope>NUCLEOTIDE SEQUENCE [LARGE SCALE GENOMIC DNA]</scope>
    <source>
        <strain evidence="1 2">BAH15c1</strain>
    </source>
</reference>
<organism evidence="1 2">
    <name type="scientific">Giardia duodenalis assemblage B</name>
    <dbReference type="NCBI Taxonomy" id="1394984"/>
    <lineage>
        <taxon>Eukaryota</taxon>
        <taxon>Metamonada</taxon>
        <taxon>Diplomonadida</taxon>
        <taxon>Hexamitidae</taxon>
        <taxon>Giardiinae</taxon>
        <taxon>Giardia</taxon>
    </lineage>
</organism>
<protein>
    <submittedName>
        <fullName evidence="1">Serine/threonine protein kinase</fullName>
    </submittedName>
</protein>
<dbReference type="VEuPathDB" id="GiardiaDB:QR46_4317"/>
<evidence type="ECO:0000313" key="1">
    <source>
        <dbReference type="EMBL" id="KWX11714.1"/>
    </source>
</evidence>
<dbReference type="AlphaFoldDB" id="A0A132NNU1"/>
<gene>
    <name evidence="1" type="ORF">QR46_4317</name>
</gene>
<keyword evidence="1" id="KW-0418">Kinase</keyword>